<dbReference type="STRING" id="40296.A0A0A2LB90"/>
<comment type="caution">
    <text evidence="2">The sequence shown here is derived from an EMBL/GenBank/DDBJ whole genome shotgun (WGS) entry which is preliminary data.</text>
</comment>
<feature type="region of interest" description="Disordered" evidence="1">
    <location>
        <begin position="1"/>
        <end position="60"/>
    </location>
</feature>
<dbReference type="PhylomeDB" id="A0A0A2LB90"/>
<protein>
    <submittedName>
        <fullName evidence="2">Uncharacterized protein</fullName>
    </submittedName>
</protein>
<dbReference type="AlphaFoldDB" id="A0A0A2LB90"/>
<dbReference type="OrthoDB" id="4369936at2759"/>
<dbReference type="Proteomes" id="UP000030104">
    <property type="component" value="Unassembled WGS sequence"/>
</dbReference>
<feature type="region of interest" description="Disordered" evidence="1">
    <location>
        <begin position="136"/>
        <end position="193"/>
    </location>
</feature>
<evidence type="ECO:0000256" key="1">
    <source>
        <dbReference type="SAM" id="MobiDB-lite"/>
    </source>
</evidence>
<feature type="region of interest" description="Disordered" evidence="1">
    <location>
        <begin position="90"/>
        <end position="112"/>
    </location>
</feature>
<feature type="compositionally biased region" description="Low complexity" evidence="1">
    <location>
        <begin position="175"/>
        <end position="193"/>
    </location>
</feature>
<feature type="compositionally biased region" description="Polar residues" evidence="1">
    <location>
        <begin position="37"/>
        <end position="59"/>
    </location>
</feature>
<proteinExistence type="predicted"/>
<sequence>MPTVPKTSSLAVGAIAPPRGASNSSSSTSRPVIPISNAIQPAQATSAPSTSLQLPTSGSKPVMTVTEPVIVYVTKGSPTPFSTSVIHHAPSVNNSSVSSANPTVEPSSEPTTTSLNFVTIHSTAISVVRMTVYPTSSSPASSSSVLPTSTGSASSVDAPPEETGDASGTSVVPITASSATPSLPSSSLSLSSPDEIDPVVTAHVTSTSVIPLTVYPTASLPSSMPSLLPPSNESASIVTVRITSTSVVPLTVYSTTSPSAPLLPSSSETAPLETAPVVTENVTSTSAVPMTVYSATSLPSTVSSVLPSFSETASRETAPAAAVPTSTKSVHLTLNGSTSTEAAETTLVADPTSTVDAHAVTTISQPGQGILTVNPITPSGFITITETETKTVTDRITETVTATVTLN</sequence>
<dbReference type="HOGENOM" id="CLU_676350_0_0_1"/>
<dbReference type="OMA" id="VAQINDQ"/>
<evidence type="ECO:0000313" key="3">
    <source>
        <dbReference type="Proteomes" id="UP000030104"/>
    </source>
</evidence>
<accession>A0A0A2LB90</accession>
<reference evidence="2 3" key="1">
    <citation type="journal article" date="2015" name="Mol. Plant Microbe Interact.">
        <title>Genome, transcriptome, and functional analyses of Penicillium expansum provide new insights into secondary metabolism and pathogenicity.</title>
        <authorList>
            <person name="Ballester A.R."/>
            <person name="Marcet-Houben M."/>
            <person name="Levin E."/>
            <person name="Sela N."/>
            <person name="Selma-Lazaro C."/>
            <person name="Carmona L."/>
            <person name="Wisniewski M."/>
            <person name="Droby S."/>
            <person name="Gonzalez-Candelas L."/>
            <person name="Gabaldon T."/>
        </authorList>
    </citation>
    <scope>NUCLEOTIDE SEQUENCE [LARGE SCALE GENOMIC DNA]</scope>
    <source>
        <strain evidence="2 3">PHI-1</strain>
    </source>
</reference>
<keyword evidence="3" id="KW-1185">Reference proteome</keyword>
<gene>
    <name evidence="2" type="ORF">PITC_088870</name>
</gene>
<feature type="compositionally biased region" description="Low complexity" evidence="1">
    <location>
        <begin position="136"/>
        <end position="155"/>
    </location>
</feature>
<evidence type="ECO:0000313" key="2">
    <source>
        <dbReference type="EMBL" id="KGO76473.1"/>
    </source>
</evidence>
<feature type="compositionally biased region" description="Polar residues" evidence="1">
    <location>
        <begin position="1"/>
        <end position="10"/>
    </location>
</feature>
<organism evidence="2 3">
    <name type="scientific">Penicillium italicum</name>
    <name type="common">Blue mold</name>
    <dbReference type="NCBI Taxonomy" id="40296"/>
    <lineage>
        <taxon>Eukaryota</taxon>
        <taxon>Fungi</taxon>
        <taxon>Dikarya</taxon>
        <taxon>Ascomycota</taxon>
        <taxon>Pezizomycotina</taxon>
        <taxon>Eurotiomycetes</taxon>
        <taxon>Eurotiomycetidae</taxon>
        <taxon>Eurotiales</taxon>
        <taxon>Aspergillaceae</taxon>
        <taxon>Penicillium</taxon>
    </lineage>
</organism>
<name>A0A0A2LB90_PENIT</name>
<dbReference type="EMBL" id="JQGA01000244">
    <property type="protein sequence ID" value="KGO76473.1"/>
    <property type="molecule type" value="Genomic_DNA"/>
</dbReference>